<evidence type="ECO:0000256" key="8">
    <source>
        <dbReference type="SAM" id="Phobius"/>
    </source>
</evidence>
<dbReference type="InterPro" id="IPR019127">
    <property type="entry name" value="Exosortase"/>
</dbReference>
<feature type="transmembrane region" description="Helical" evidence="8">
    <location>
        <begin position="255"/>
        <end position="273"/>
    </location>
</feature>
<evidence type="ECO:0000313" key="9">
    <source>
        <dbReference type="EMBL" id="SFN11353.1"/>
    </source>
</evidence>
<feature type="transmembrane region" description="Helical" evidence="8">
    <location>
        <begin position="180"/>
        <end position="200"/>
    </location>
</feature>
<reference evidence="9 10" key="1">
    <citation type="submission" date="2016-10" db="EMBL/GenBank/DDBJ databases">
        <authorList>
            <person name="de Groot N.N."/>
        </authorList>
    </citation>
    <scope>NUCLEOTIDE SEQUENCE [LARGE SCALE GENOMIC DNA]</scope>
    <source>
        <strain evidence="9 10">CGMCC 1.7659</strain>
    </source>
</reference>
<accession>A0A1I4WDC1</accession>
<dbReference type="InterPro" id="IPR026441">
    <property type="entry name" value="Exosort_XrtH"/>
</dbReference>
<feature type="transmembrane region" description="Helical" evidence="8">
    <location>
        <begin position="315"/>
        <end position="333"/>
    </location>
</feature>
<keyword evidence="10" id="KW-1185">Reference proteome</keyword>
<dbReference type="AlphaFoldDB" id="A0A1I4WDC1"/>
<protein>
    <submittedName>
        <fullName evidence="9">Exosortase H, IPTLxxWG-CTERM-specific</fullName>
    </submittedName>
</protein>
<gene>
    <name evidence="9" type="ORF">SAMN05216289_104185</name>
</gene>
<keyword evidence="7 8" id="KW-0472">Membrane</keyword>
<dbReference type="InterPro" id="IPR026392">
    <property type="entry name" value="Exo/Archaeosortase_dom"/>
</dbReference>
<dbReference type="EMBL" id="FOVF01000004">
    <property type="protein sequence ID" value="SFN11353.1"/>
    <property type="molecule type" value="Genomic_DNA"/>
</dbReference>
<proteinExistence type="predicted"/>
<dbReference type="NCBIfam" id="TIGR04177">
    <property type="entry name" value="exosort_XrtH"/>
    <property type="match status" value="1"/>
</dbReference>
<keyword evidence="6 8" id="KW-1133">Transmembrane helix</keyword>
<evidence type="ECO:0000256" key="7">
    <source>
        <dbReference type="ARBA" id="ARBA00023136"/>
    </source>
</evidence>
<dbReference type="Pfam" id="PF09721">
    <property type="entry name" value="Exosortase_EpsH"/>
    <property type="match status" value="1"/>
</dbReference>
<sequence>MRSRCADAQVGDLGIQRVADRRQAFELFAAVTDAEQRPLAIGVQAVQLGVDVGIEPDHESVVAQLLAIARIEHRAAAGGEDDVPALDEFGEQGAFALAEAGLAFDLEGQGDADPGAFLEGQVEVDEGQAELGRQAPTDRGLAGAHRADQEEVCGGIHGGNAISVVRRMGYTARFADTVNAMLRFILVFLLLLVVLFVAELTPFVERWFIVPFTSVLAEASAWIIHLFDGSTISHGKLIQNASGSFIVSIERGCNGIEAVIILISAILAFPAPWKHRLLGLVFGFLAVQVLNLVRIVSLFFLGLWSHVWFEWFHLYLWQALIVLDALIVFLVWLRYIPKVPRAQGSGPAAA</sequence>
<dbReference type="GO" id="GO:0008233">
    <property type="term" value="F:peptidase activity"/>
    <property type="evidence" value="ECO:0007669"/>
    <property type="project" value="UniProtKB-KW"/>
</dbReference>
<dbReference type="GO" id="GO:0006508">
    <property type="term" value="P:proteolysis"/>
    <property type="evidence" value="ECO:0007669"/>
    <property type="project" value="UniProtKB-KW"/>
</dbReference>
<evidence type="ECO:0000256" key="4">
    <source>
        <dbReference type="ARBA" id="ARBA00022692"/>
    </source>
</evidence>
<evidence type="ECO:0000256" key="3">
    <source>
        <dbReference type="ARBA" id="ARBA00022670"/>
    </source>
</evidence>
<feature type="transmembrane region" description="Helical" evidence="8">
    <location>
        <begin position="280"/>
        <end position="303"/>
    </location>
</feature>
<organism evidence="9 10">
    <name type="scientific">Dokdonella immobilis</name>
    <dbReference type="NCBI Taxonomy" id="578942"/>
    <lineage>
        <taxon>Bacteria</taxon>
        <taxon>Pseudomonadati</taxon>
        <taxon>Pseudomonadota</taxon>
        <taxon>Gammaproteobacteria</taxon>
        <taxon>Lysobacterales</taxon>
        <taxon>Rhodanobacteraceae</taxon>
        <taxon>Dokdonella</taxon>
    </lineage>
</organism>
<dbReference type="NCBIfam" id="TIGR04178">
    <property type="entry name" value="exo_archaeo"/>
    <property type="match status" value="1"/>
</dbReference>
<keyword evidence="5" id="KW-0378">Hydrolase</keyword>
<keyword evidence="4 8" id="KW-0812">Transmembrane</keyword>
<dbReference type="GO" id="GO:0005886">
    <property type="term" value="C:plasma membrane"/>
    <property type="evidence" value="ECO:0007669"/>
    <property type="project" value="UniProtKB-SubCell"/>
</dbReference>
<evidence type="ECO:0000256" key="5">
    <source>
        <dbReference type="ARBA" id="ARBA00022801"/>
    </source>
</evidence>
<evidence type="ECO:0000256" key="1">
    <source>
        <dbReference type="ARBA" id="ARBA00004651"/>
    </source>
</evidence>
<name>A0A1I4WDC1_9GAMM</name>
<evidence type="ECO:0000313" key="10">
    <source>
        <dbReference type="Proteomes" id="UP000198575"/>
    </source>
</evidence>
<dbReference type="STRING" id="578942.SAMN05216289_104185"/>
<evidence type="ECO:0000256" key="2">
    <source>
        <dbReference type="ARBA" id="ARBA00022475"/>
    </source>
</evidence>
<keyword evidence="3" id="KW-0645">Protease</keyword>
<keyword evidence="2" id="KW-1003">Cell membrane</keyword>
<dbReference type="Proteomes" id="UP000198575">
    <property type="component" value="Unassembled WGS sequence"/>
</dbReference>
<comment type="subcellular location">
    <subcellularLocation>
        <location evidence="1">Cell membrane</location>
        <topology evidence="1">Multi-pass membrane protein</topology>
    </subcellularLocation>
</comment>
<evidence type="ECO:0000256" key="6">
    <source>
        <dbReference type="ARBA" id="ARBA00022989"/>
    </source>
</evidence>